<dbReference type="PANTHER" id="PTHR37017:SF11">
    <property type="entry name" value="ESTERASE_LIPASE_THIOESTERASE DOMAIN-CONTAINING PROTEIN"/>
    <property type="match status" value="1"/>
</dbReference>
<keyword evidence="3" id="KW-0378">Hydrolase</keyword>
<sequence length="258" mass="29118">MKKTILLIVLFLVVHMGQAQFASEKPTFVLVHGAWHGGWSWKFVKEKLERHGYTVYTPSLSGLAEHKHLLNDSITLQTHILDIINLIEMEDLHNVVLVGHSYAGAVITGVADSISERLSKLIYLDAVLVYNGESPMTAEPEWEQARKRPVVERREHFQPVAPRFFGVTDSTLVDWVTEHLTPQPYMTFAQPLHLKNPLGNGLPKVYIACINPQLEVLKARSDLLKNDPSWTYLTLNTGHDAMITAPDELTALLIRLTQ</sequence>
<keyword evidence="4" id="KW-1185">Reference proteome</keyword>
<dbReference type="InterPro" id="IPR000073">
    <property type="entry name" value="AB_hydrolase_1"/>
</dbReference>
<dbReference type="EMBL" id="JAZGLY010000002">
    <property type="protein sequence ID" value="MEE6186345.1"/>
    <property type="molecule type" value="Genomic_DNA"/>
</dbReference>
<reference evidence="3 4" key="1">
    <citation type="submission" date="2024-01" db="EMBL/GenBank/DDBJ databases">
        <title>Niabella digestum sp. nov., isolated from waste digestion system.</title>
        <authorList>
            <person name="Zhang L."/>
        </authorList>
    </citation>
    <scope>NUCLEOTIDE SEQUENCE [LARGE SCALE GENOMIC DNA]</scope>
    <source>
        <strain evidence="3 4">A18</strain>
    </source>
</reference>
<evidence type="ECO:0000259" key="2">
    <source>
        <dbReference type="Pfam" id="PF12697"/>
    </source>
</evidence>
<dbReference type="InterPro" id="IPR029058">
    <property type="entry name" value="AB_hydrolase_fold"/>
</dbReference>
<name>A0ABU7REB7_9BACT</name>
<protein>
    <submittedName>
        <fullName evidence="3">Alpha/beta fold hydrolase</fullName>
    </submittedName>
</protein>
<feature type="chain" id="PRO_5046984843" evidence="1">
    <location>
        <begin position="22"/>
        <end position="258"/>
    </location>
</feature>
<evidence type="ECO:0000256" key="1">
    <source>
        <dbReference type="SAM" id="SignalP"/>
    </source>
</evidence>
<dbReference type="Proteomes" id="UP001357452">
    <property type="component" value="Unassembled WGS sequence"/>
</dbReference>
<dbReference type="InterPro" id="IPR052897">
    <property type="entry name" value="Sec-Metab_Biosynth_Hydrolase"/>
</dbReference>
<comment type="caution">
    <text evidence="3">The sequence shown here is derived from an EMBL/GenBank/DDBJ whole genome shotgun (WGS) entry which is preliminary data.</text>
</comment>
<evidence type="ECO:0000313" key="3">
    <source>
        <dbReference type="EMBL" id="MEE6186345.1"/>
    </source>
</evidence>
<feature type="domain" description="AB hydrolase-1" evidence="2">
    <location>
        <begin position="28"/>
        <end position="250"/>
    </location>
</feature>
<keyword evidence="1" id="KW-0732">Signal</keyword>
<evidence type="ECO:0000313" key="4">
    <source>
        <dbReference type="Proteomes" id="UP001357452"/>
    </source>
</evidence>
<feature type="signal peptide" evidence="1">
    <location>
        <begin position="1"/>
        <end position="21"/>
    </location>
</feature>
<proteinExistence type="predicted"/>
<organism evidence="3 4">
    <name type="scientific">Niabella digestorum</name>
    <dbReference type="NCBI Taxonomy" id="3117701"/>
    <lineage>
        <taxon>Bacteria</taxon>
        <taxon>Pseudomonadati</taxon>
        <taxon>Bacteroidota</taxon>
        <taxon>Chitinophagia</taxon>
        <taxon>Chitinophagales</taxon>
        <taxon>Chitinophagaceae</taxon>
        <taxon>Niabella</taxon>
    </lineage>
</organism>
<dbReference type="GO" id="GO:0016787">
    <property type="term" value="F:hydrolase activity"/>
    <property type="evidence" value="ECO:0007669"/>
    <property type="project" value="UniProtKB-KW"/>
</dbReference>
<dbReference type="Pfam" id="PF12697">
    <property type="entry name" value="Abhydrolase_6"/>
    <property type="match status" value="1"/>
</dbReference>
<dbReference type="PANTHER" id="PTHR37017">
    <property type="entry name" value="AB HYDROLASE-1 DOMAIN-CONTAINING PROTEIN-RELATED"/>
    <property type="match status" value="1"/>
</dbReference>
<dbReference type="Gene3D" id="3.40.50.1820">
    <property type="entry name" value="alpha/beta hydrolase"/>
    <property type="match status" value="1"/>
</dbReference>
<dbReference type="RefSeq" id="WP_330973755.1">
    <property type="nucleotide sequence ID" value="NZ_JAZGLY010000002.1"/>
</dbReference>
<gene>
    <name evidence="3" type="ORF">V2H41_03580</name>
</gene>
<dbReference type="SUPFAM" id="SSF53474">
    <property type="entry name" value="alpha/beta-Hydrolases"/>
    <property type="match status" value="1"/>
</dbReference>
<accession>A0ABU7REB7</accession>